<proteinExistence type="predicted"/>
<evidence type="ECO:0000256" key="1">
    <source>
        <dbReference type="SAM" id="MobiDB-lite"/>
    </source>
</evidence>
<protein>
    <recommendedName>
        <fullName evidence="4">Arrestin-like N-terminal domain-containing protein</fullName>
    </recommendedName>
</protein>
<reference evidence="2 3" key="1">
    <citation type="submission" date="2019-06" db="EMBL/GenBank/DDBJ databases">
        <authorList>
            <person name="Broberg M."/>
        </authorList>
    </citation>
    <scope>NUCLEOTIDE SEQUENCE [LARGE SCALE GENOMIC DNA]</scope>
</reference>
<dbReference type="EMBL" id="CABFNS010000830">
    <property type="protein sequence ID" value="VUC31205.1"/>
    <property type="molecule type" value="Genomic_DNA"/>
</dbReference>
<evidence type="ECO:0000313" key="2">
    <source>
        <dbReference type="EMBL" id="VUC31205.1"/>
    </source>
</evidence>
<feature type="region of interest" description="Disordered" evidence="1">
    <location>
        <begin position="411"/>
        <end position="461"/>
    </location>
</feature>
<keyword evidence="3" id="KW-1185">Reference proteome</keyword>
<evidence type="ECO:0000313" key="3">
    <source>
        <dbReference type="Proteomes" id="UP000766486"/>
    </source>
</evidence>
<comment type="caution">
    <text evidence="2">The sequence shown here is derived from an EMBL/GenBank/DDBJ whole genome shotgun (WGS) entry which is preliminary data.</text>
</comment>
<name>A0ABY6UIZ0_BIOOC</name>
<dbReference type="InterPro" id="IPR014752">
    <property type="entry name" value="Arrestin-like_C"/>
</dbReference>
<organism evidence="2 3">
    <name type="scientific">Bionectria ochroleuca</name>
    <name type="common">Gliocladium roseum</name>
    <dbReference type="NCBI Taxonomy" id="29856"/>
    <lineage>
        <taxon>Eukaryota</taxon>
        <taxon>Fungi</taxon>
        <taxon>Dikarya</taxon>
        <taxon>Ascomycota</taxon>
        <taxon>Pezizomycotina</taxon>
        <taxon>Sordariomycetes</taxon>
        <taxon>Hypocreomycetidae</taxon>
        <taxon>Hypocreales</taxon>
        <taxon>Bionectriaceae</taxon>
        <taxon>Clonostachys</taxon>
    </lineage>
</organism>
<gene>
    <name evidence="2" type="ORF">CLO192961_LOCUS300514</name>
</gene>
<accession>A0ABY6UIZ0</accession>
<dbReference type="Proteomes" id="UP000766486">
    <property type="component" value="Unassembled WGS sequence"/>
</dbReference>
<sequence>MPQTQAKSGPALGIELDEDRKSYWPGDVITGYVYRQVPTVCPTATLEISLHGRAKSKIIEPGYHRNEYRGEFTLVNSLKTARILVHGPIHIAADGGTQNKWPFSVAIPTHVNIEGPGYYIMSTFLSIEDSSVAKDELPPSFELGSKDDFDEAFVEYYLQASLKLDAKGSKGSYTAIQPIRILRFNPGSSITSNHLKRHESELTVSSFHLEPSLKNAKLSRSQKMKKVFGTPSVPSLTFNIEVGAPTVIQTDDPNPFQFSLRAVPQWDKSSKSLRDVPQTLRLTSLDINIWTIVEVKTERRSIGDKDGWKFATSLGTKSALKSLSSPVEIQCANDSPAIDVGKLFKLRIPLYLTPPSELAWDEFVRPGIVTYIIKITNQLRWEMEFDIAGENVKIDGKGDLEVLWPPREEFSRPPIGIPAGSDQSWVAPPTEDENPPTFREVQEEDRQAGRVPLTSNVGEKS</sequence>
<dbReference type="Gene3D" id="2.60.40.640">
    <property type="match status" value="1"/>
</dbReference>
<evidence type="ECO:0008006" key="4">
    <source>
        <dbReference type="Google" id="ProtNLM"/>
    </source>
</evidence>